<organism evidence="6 7">
    <name type="scientific">Marasmiellus scandens</name>
    <dbReference type="NCBI Taxonomy" id="2682957"/>
    <lineage>
        <taxon>Eukaryota</taxon>
        <taxon>Fungi</taxon>
        <taxon>Dikarya</taxon>
        <taxon>Basidiomycota</taxon>
        <taxon>Agaricomycotina</taxon>
        <taxon>Agaricomycetes</taxon>
        <taxon>Agaricomycetidae</taxon>
        <taxon>Agaricales</taxon>
        <taxon>Marasmiineae</taxon>
        <taxon>Omphalotaceae</taxon>
        <taxon>Marasmiellus</taxon>
    </lineage>
</organism>
<feature type="domain" description="Peptidase M28" evidence="5">
    <location>
        <begin position="392"/>
        <end position="529"/>
    </location>
</feature>
<comment type="similarity">
    <text evidence="1">Belongs to the peptidase M28 family. M28B subfamily.</text>
</comment>
<keyword evidence="6" id="KW-0121">Carboxypeptidase</keyword>
<dbReference type="GO" id="GO:0004181">
    <property type="term" value="F:metallocarboxypeptidase activity"/>
    <property type="evidence" value="ECO:0007669"/>
    <property type="project" value="UniProtKB-EC"/>
</dbReference>
<keyword evidence="7" id="KW-1185">Reference proteome</keyword>
<dbReference type="Pfam" id="PF04389">
    <property type="entry name" value="Peptidase_M28"/>
    <property type="match status" value="1"/>
</dbReference>
<evidence type="ECO:0000313" key="7">
    <source>
        <dbReference type="Proteomes" id="UP001498398"/>
    </source>
</evidence>
<name>A0ABR1JCI8_9AGAR</name>
<dbReference type="InterPro" id="IPR036757">
    <property type="entry name" value="TFR-like_dimer_dom_sf"/>
</dbReference>
<keyword evidence="2" id="KW-0812">Transmembrane</keyword>
<dbReference type="InterPro" id="IPR046450">
    <property type="entry name" value="PA_dom_sf"/>
</dbReference>
<dbReference type="PANTHER" id="PTHR10404">
    <property type="entry name" value="N-ACETYLATED-ALPHA-LINKED ACIDIC DIPEPTIDASE"/>
    <property type="match status" value="1"/>
</dbReference>
<evidence type="ECO:0000256" key="1">
    <source>
        <dbReference type="ARBA" id="ARBA00005634"/>
    </source>
</evidence>
<dbReference type="EC" id="3.4.17.21" evidence="6"/>
<feature type="transmembrane region" description="Helical" evidence="2">
    <location>
        <begin position="36"/>
        <end position="53"/>
    </location>
</feature>
<dbReference type="SUPFAM" id="SSF47672">
    <property type="entry name" value="Transferrin receptor-like dimerisation domain"/>
    <property type="match status" value="2"/>
</dbReference>
<dbReference type="Proteomes" id="UP001498398">
    <property type="component" value="Unassembled WGS sequence"/>
</dbReference>
<keyword evidence="2" id="KW-0472">Membrane</keyword>
<evidence type="ECO:0000313" key="6">
    <source>
        <dbReference type="EMBL" id="KAK7454003.1"/>
    </source>
</evidence>
<dbReference type="InterPro" id="IPR007365">
    <property type="entry name" value="TFR-like_dimer_dom"/>
</dbReference>
<protein>
    <submittedName>
        <fullName evidence="6">Vacuolar protein sorting-associated protein 70</fullName>
        <ecNumber evidence="6">3.4.17.21</ecNumber>
    </submittedName>
</protein>
<dbReference type="InterPro" id="IPR007484">
    <property type="entry name" value="Peptidase_M28"/>
</dbReference>
<dbReference type="InterPro" id="IPR003137">
    <property type="entry name" value="PA_domain"/>
</dbReference>
<evidence type="ECO:0000259" key="5">
    <source>
        <dbReference type="Pfam" id="PF04389"/>
    </source>
</evidence>
<dbReference type="EMBL" id="JBANRG010000025">
    <property type="protein sequence ID" value="KAK7454003.1"/>
    <property type="molecule type" value="Genomic_DNA"/>
</dbReference>
<dbReference type="CDD" id="cd02121">
    <property type="entry name" value="PA_GCPII_like"/>
    <property type="match status" value="1"/>
</dbReference>
<feature type="domain" description="Transferrin receptor-like dimerisation" evidence="4">
    <location>
        <begin position="836"/>
        <end position="918"/>
    </location>
</feature>
<keyword evidence="6" id="KW-0645">Protease</keyword>
<keyword evidence="6" id="KW-0378">Hydrolase</keyword>
<dbReference type="Pfam" id="PF04253">
    <property type="entry name" value="TFR_dimer"/>
    <property type="match status" value="1"/>
</dbReference>
<dbReference type="InterPro" id="IPR039373">
    <property type="entry name" value="Peptidase_M28B"/>
</dbReference>
<reference evidence="6 7" key="1">
    <citation type="submission" date="2024-01" db="EMBL/GenBank/DDBJ databases">
        <title>A draft genome for the cacao thread blight pathogen Marasmiellus scandens.</title>
        <authorList>
            <person name="Baruah I.K."/>
            <person name="Leung J."/>
            <person name="Bukari Y."/>
            <person name="Amoako-Attah I."/>
            <person name="Meinhardt L.W."/>
            <person name="Bailey B.A."/>
            <person name="Cohen S.P."/>
        </authorList>
    </citation>
    <scope>NUCLEOTIDE SEQUENCE [LARGE SCALE GENOMIC DNA]</scope>
    <source>
        <strain evidence="6 7">GH-19</strain>
    </source>
</reference>
<dbReference type="Pfam" id="PF02225">
    <property type="entry name" value="PA"/>
    <property type="match status" value="1"/>
</dbReference>
<gene>
    <name evidence="6" type="primary">VPS70_2</name>
    <name evidence="6" type="ORF">VKT23_011514</name>
</gene>
<evidence type="ECO:0000256" key="2">
    <source>
        <dbReference type="SAM" id="Phobius"/>
    </source>
</evidence>
<comment type="caution">
    <text evidence="6">The sequence shown here is derived from an EMBL/GenBank/DDBJ whole genome shotgun (WGS) entry which is preliminary data.</text>
</comment>
<dbReference type="SUPFAM" id="SSF52025">
    <property type="entry name" value="PA domain"/>
    <property type="match status" value="1"/>
</dbReference>
<sequence length="920" mass="101803">MSDEKYRPLGGLSTKSDGIPIPVANVRSQPQSKYRLRRMLLVSGALLASYFYVNGLSQFTPFYAGHVSYHTHHKHRHGRVLTGKAAEKAFLKVPSEESCIEASSEYTKQPHIAGSEGDLDTAKDFLSHLQHELGIKPPDETPIFPAGSPESQDAILSIPKTREPKAWIDTYYPVMNTPLDRNLQALDGDGNVIWEADLTEHADDTDATAGKYADAVPTFHGLSRGGDVSGKLIYANYGLKEDYDALLEKGTNFTGAIVLTRYGGNFRGLKVKGAQELGAAGVLIYTDYRDDGAVTTENGYEVYPNGPARNPTSVQRGSVQFLSMYPGDPTTPGYPSYENSTRSEGKNIPAIPSLPISAENAGKLKELLDSGNWTGVVRLNNQVDTRVIPIWNTMAVIPGYIKDEVVVMGNHRDAWVLGGSDPSSGTASISETIRGFGTLLRNGWKPLRTIVIASWDAEEYGLIGSTEWGEDFEEFIDKYVVAYLNLDGSVSGSRFSAQASPLLAHTVQKAALDIPHPTKDGLSLWDATQDTGELFGNTTDGQILTVDSEALEVYNGQYANLDELGVGVLGSGSDYTVFLQRIGVASMSHGFGRTMNDPVYHYHSIYDSQRWEELYADPGFFRHVAVAKHLGLVTLRLTDSIVLPLNTTHYSFELEKYLDKVEDLVSAQAISVDLTPLRDSIHSLQAASLALDYEKLVAERELVNILKSWKKKISKWKKLQKKLKKAYCKWQKKVFGRECKKHHHGKQAVGMEDFVHVEQPMVNLPDLSSGGKPRIGRLPAWTQEQRDQDDRDVLHGFALRAGVEDFARRRGHHGCARDSSESAVHPHLPFAKFRAAVKRVRNVNKKLVSFERGLISKDGIPAREWFKHLGVAPGKWLGYGATTLPALTESITFEKNATLAKYEMERLKELVDGITENLRI</sequence>
<dbReference type="Gene3D" id="3.50.30.30">
    <property type="match status" value="1"/>
</dbReference>
<dbReference type="CDD" id="cd08022">
    <property type="entry name" value="M28_PSMA_like"/>
    <property type="match status" value="1"/>
</dbReference>
<feature type="domain" description="PA" evidence="3">
    <location>
        <begin position="228"/>
        <end position="308"/>
    </location>
</feature>
<proteinExistence type="inferred from homology"/>
<evidence type="ECO:0000259" key="4">
    <source>
        <dbReference type="Pfam" id="PF04253"/>
    </source>
</evidence>
<evidence type="ECO:0000259" key="3">
    <source>
        <dbReference type="Pfam" id="PF02225"/>
    </source>
</evidence>
<dbReference type="PANTHER" id="PTHR10404:SF46">
    <property type="entry name" value="VACUOLAR PROTEIN SORTING-ASSOCIATED PROTEIN 70"/>
    <property type="match status" value="1"/>
</dbReference>
<keyword evidence="2" id="KW-1133">Transmembrane helix</keyword>
<dbReference type="SUPFAM" id="SSF53187">
    <property type="entry name" value="Zn-dependent exopeptidases"/>
    <property type="match status" value="1"/>
</dbReference>
<accession>A0ABR1JCI8</accession>
<dbReference type="Gene3D" id="1.20.930.40">
    <property type="entry name" value="Transferrin receptor-like, dimerisation domain"/>
    <property type="match status" value="1"/>
</dbReference>
<dbReference type="Gene3D" id="3.40.630.10">
    <property type="entry name" value="Zn peptidases"/>
    <property type="match status" value="1"/>
</dbReference>